<comment type="caution">
    <text evidence="2">The sequence shown here is derived from an EMBL/GenBank/DDBJ whole genome shotgun (WGS) entry which is preliminary data.</text>
</comment>
<protein>
    <submittedName>
        <fullName evidence="2">Uncharacterized protein</fullName>
    </submittedName>
</protein>
<accession>A0ABT1HV68</accession>
<keyword evidence="3" id="KW-1185">Reference proteome</keyword>
<dbReference type="Proteomes" id="UP001205311">
    <property type="component" value="Unassembled WGS sequence"/>
</dbReference>
<dbReference type="EMBL" id="JAMTCP010000016">
    <property type="protein sequence ID" value="MCP2259409.1"/>
    <property type="molecule type" value="Genomic_DNA"/>
</dbReference>
<evidence type="ECO:0000313" key="3">
    <source>
        <dbReference type="Proteomes" id="UP001205311"/>
    </source>
</evidence>
<sequence>MLGPAPLDPAFQQPAPTDDPEELADDGNRLVGVTDRDELDPAELADDGNRVVPGVEPDLDDLDG</sequence>
<evidence type="ECO:0000313" key="2">
    <source>
        <dbReference type="EMBL" id="MCP2259409.1"/>
    </source>
</evidence>
<name>A0ABT1HV68_STRSD</name>
<gene>
    <name evidence="2" type="ORF">LX15_003110</name>
</gene>
<dbReference type="RefSeq" id="WP_253670299.1">
    <property type="nucleotide sequence ID" value="NZ_JAMTCP010000016.1"/>
</dbReference>
<evidence type="ECO:0000256" key="1">
    <source>
        <dbReference type="SAM" id="MobiDB-lite"/>
    </source>
</evidence>
<organism evidence="2 3">
    <name type="scientific">Streptoalloteichus tenebrarius (strain ATCC 17920 / DSM 40477 / JCM 4838 / CBS 697.72 / NBRC 16177 / NCIMB 11028 / NRRL B-12390 / A12253. 1 / ISP 5477)</name>
    <name type="common">Streptomyces tenebrarius</name>
    <dbReference type="NCBI Taxonomy" id="1933"/>
    <lineage>
        <taxon>Bacteria</taxon>
        <taxon>Bacillati</taxon>
        <taxon>Actinomycetota</taxon>
        <taxon>Actinomycetes</taxon>
        <taxon>Pseudonocardiales</taxon>
        <taxon>Pseudonocardiaceae</taxon>
        <taxon>Streptoalloteichus</taxon>
    </lineage>
</organism>
<proteinExistence type="predicted"/>
<reference evidence="2 3" key="1">
    <citation type="submission" date="2022-06" db="EMBL/GenBank/DDBJ databases">
        <title>Genomic Encyclopedia of Archaeal and Bacterial Type Strains, Phase II (KMG-II): from individual species to whole genera.</title>
        <authorList>
            <person name="Goeker M."/>
        </authorList>
    </citation>
    <scope>NUCLEOTIDE SEQUENCE [LARGE SCALE GENOMIC DNA]</scope>
    <source>
        <strain evidence="2 3">DSM 40477</strain>
    </source>
</reference>
<feature type="compositionally biased region" description="Acidic residues" evidence="1">
    <location>
        <begin position="37"/>
        <end position="46"/>
    </location>
</feature>
<feature type="region of interest" description="Disordered" evidence="1">
    <location>
        <begin position="1"/>
        <end position="64"/>
    </location>
</feature>